<evidence type="ECO:0000256" key="1">
    <source>
        <dbReference type="SAM" id="MobiDB-lite"/>
    </source>
</evidence>
<gene>
    <name evidence="2" type="ORF">PCOR1329_LOCUS48631</name>
</gene>
<evidence type="ECO:0000313" key="2">
    <source>
        <dbReference type="EMBL" id="CAK0859200.1"/>
    </source>
</evidence>
<proteinExistence type="predicted"/>
<sequence length="127" mass="13681">MSLQGSLAPVAAKLPNGLTSKNTFLDHPSPWIDYVTVGDRPKSDPTSDATSSSTAEVSAVAPADSEPFGISDAAAKALESLRERGAGREERPLDRGALRGQEERGRERRLPAVASWIRELRGIREGW</sequence>
<accession>A0ABN9UI01</accession>
<name>A0ABN9UI01_9DINO</name>
<comment type="caution">
    <text evidence="2">The sequence shown here is derived from an EMBL/GenBank/DDBJ whole genome shotgun (WGS) entry which is preliminary data.</text>
</comment>
<organism evidence="2 3">
    <name type="scientific">Prorocentrum cordatum</name>
    <dbReference type="NCBI Taxonomy" id="2364126"/>
    <lineage>
        <taxon>Eukaryota</taxon>
        <taxon>Sar</taxon>
        <taxon>Alveolata</taxon>
        <taxon>Dinophyceae</taxon>
        <taxon>Prorocentrales</taxon>
        <taxon>Prorocentraceae</taxon>
        <taxon>Prorocentrum</taxon>
    </lineage>
</organism>
<feature type="region of interest" description="Disordered" evidence="1">
    <location>
        <begin position="81"/>
        <end position="109"/>
    </location>
</feature>
<evidence type="ECO:0000313" key="3">
    <source>
        <dbReference type="Proteomes" id="UP001189429"/>
    </source>
</evidence>
<protein>
    <submittedName>
        <fullName evidence="2">Uncharacterized protein</fullName>
    </submittedName>
</protein>
<reference evidence="2" key="1">
    <citation type="submission" date="2023-10" db="EMBL/GenBank/DDBJ databases">
        <authorList>
            <person name="Chen Y."/>
            <person name="Shah S."/>
            <person name="Dougan E. K."/>
            <person name="Thang M."/>
            <person name="Chan C."/>
        </authorList>
    </citation>
    <scope>NUCLEOTIDE SEQUENCE [LARGE SCALE GENOMIC DNA]</scope>
</reference>
<feature type="compositionally biased region" description="Low complexity" evidence="1">
    <location>
        <begin position="46"/>
        <end position="63"/>
    </location>
</feature>
<dbReference type="Proteomes" id="UP001189429">
    <property type="component" value="Unassembled WGS sequence"/>
</dbReference>
<keyword evidence="3" id="KW-1185">Reference proteome</keyword>
<dbReference type="EMBL" id="CAUYUJ010015875">
    <property type="protein sequence ID" value="CAK0859200.1"/>
    <property type="molecule type" value="Genomic_DNA"/>
</dbReference>
<feature type="region of interest" description="Disordered" evidence="1">
    <location>
        <begin position="36"/>
        <end position="68"/>
    </location>
</feature>